<feature type="transmembrane region" description="Helical" evidence="1">
    <location>
        <begin position="217"/>
        <end position="240"/>
    </location>
</feature>
<feature type="chain" id="PRO_5008060255" description="GOLD domain-containing protein" evidence="2">
    <location>
        <begin position="17"/>
        <end position="256"/>
    </location>
</feature>
<dbReference type="VEuPathDB" id="MicrosporidiaDB:NEDG_00947"/>
<dbReference type="Proteomes" id="UP000185944">
    <property type="component" value="Unassembled WGS sequence"/>
</dbReference>
<dbReference type="AlphaFoldDB" id="A0A177EAI5"/>
<keyword evidence="1" id="KW-1133">Transmembrane helix</keyword>
<protein>
    <recommendedName>
        <fullName evidence="5">GOLD domain-containing protein</fullName>
    </recommendedName>
</protein>
<dbReference type="RefSeq" id="XP_067543553.1">
    <property type="nucleotide sequence ID" value="XM_067688365.1"/>
</dbReference>
<dbReference type="GeneID" id="93647297"/>
<evidence type="ECO:0000313" key="4">
    <source>
        <dbReference type="Proteomes" id="UP000185944"/>
    </source>
</evidence>
<keyword evidence="4" id="KW-1185">Reference proteome</keyword>
<evidence type="ECO:0000256" key="2">
    <source>
        <dbReference type="SAM" id="SignalP"/>
    </source>
</evidence>
<organism evidence="3 4">
    <name type="scientific">Nematocida displodere</name>
    <dbReference type="NCBI Taxonomy" id="1805483"/>
    <lineage>
        <taxon>Eukaryota</taxon>
        <taxon>Fungi</taxon>
        <taxon>Fungi incertae sedis</taxon>
        <taxon>Microsporidia</taxon>
        <taxon>Nematocida</taxon>
    </lineage>
</organism>
<keyword evidence="2" id="KW-0732">Signal</keyword>
<keyword evidence="1" id="KW-0472">Membrane</keyword>
<proteinExistence type="predicted"/>
<gene>
    <name evidence="3" type="ORF">NEDG_00947</name>
</gene>
<name>A0A177EAI5_9MICR</name>
<accession>A0A177EAI5</accession>
<keyword evidence="1" id="KW-0812">Transmembrane</keyword>
<reference evidence="3 4" key="1">
    <citation type="submission" date="2016-02" db="EMBL/GenBank/DDBJ databases">
        <title>Discovery of a natural microsporidian pathogen with a broad tissue tropism in Caenorhabditis elegans.</title>
        <authorList>
            <person name="Luallen R.J."/>
            <person name="Reinke A.W."/>
            <person name="Tong L."/>
            <person name="Botts M.R."/>
            <person name="Felix M.-A."/>
            <person name="Troemel E.R."/>
        </authorList>
    </citation>
    <scope>NUCLEOTIDE SEQUENCE [LARGE SCALE GENOMIC DNA]</scope>
    <source>
        <strain evidence="3 4">JUm2807</strain>
    </source>
</reference>
<evidence type="ECO:0000256" key="1">
    <source>
        <dbReference type="SAM" id="Phobius"/>
    </source>
</evidence>
<dbReference type="OrthoDB" id="2193035at2759"/>
<comment type="caution">
    <text evidence="3">The sequence shown here is derived from an EMBL/GenBank/DDBJ whole genome shotgun (WGS) entry which is preliminary data.</text>
</comment>
<dbReference type="EMBL" id="LTDL01000042">
    <property type="protein sequence ID" value="OAG28808.1"/>
    <property type="molecule type" value="Genomic_DNA"/>
</dbReference>
<sequence>MKVLFLLALFCGAARSFIEPFQRDQPIIAVKDLKKSTVALGEVKVYTRKIGDMTWRELQTKERHSFASSSAANDSSDHYYGGAMSMPDDLDIQMTVYESPTQEWSSLPTVSKNAYISQTEQSGSKCNFFWTASGSGFFMFLFRVGSDTLNHKGYELGLDVALYEGRPEDPSIYSHADSQIKHKEKRISECIKISKEITELQSLDKQEQDKYTEVSNAIFRVVVLMVFLKIVIFVGSFVLINRKIQDFYVSKKIVVS</sequence>
<evidence type="ECO:0000313" key="3">
    <source>
        <dbReference type="EMBL" id="OAG28808.1"/>
    </source>
</evidence>
<feature type="signal peptide" evidence="2">
    <location>
        <begin position="1"/>
        <end position="16"/>
    </location>
</feature>
<evidence type="ECO:0008006" key="5">
    <source>
        <dbReference type="Google" id="ProtNLM"/>
    </source>
</evidence>